<keyword evidence="2" id="KW-1185">Reference proteome</keyword>
<dbReference type="Proteomes" id="UP000745764">
    <property type="component" value="Unassembled WGS sequence"/>
</dbReference>
<evidence type="ECO:0000313" key="1">
    <source>
        <dbReference type="EMBL" id="CAD0114140.1"/>
    </source>
</evidence>
<accession>A0A9N8PWN4</accession>
<evidence type="ECO:0000313" key="2">
    <source>
        <dbReference type="Proteomes" id="UP000745764"/>
    </source>
</evidence>
<dbReference type="EMBL" id="CAINUL010000017">
    <property type="protein sequence ID" value="CAD0114140.1"/>
    <property type="molecule type" value="Genomic_DNA"/>
</dbReference>
<proteinExistence type="predicted"/>
<sequence>MEYANMALDYMYHANPDHAHMKQADTEQANVETTNVEPIAEIKNDIPDPTKLDGEPQLREMWAVSLPSRFDRQSQLLTLCKANQNSELNLLGALNACQSSFDNTTFWERDNRNGYHNFQINDVQACFVARQNSINNVNANNKMFTGMEDFYAEQQKAYSKLCAYNLTKYSKETIRGTNRQKAARGGAATRRANKAKRHEEMVVGIVEEIIALRDYSGVLDEKYKKRFDMVVKGVLATTKVNMTPEILAKVSEAAPGTKTE</sequence>
<dbReference type="AlphaFoldDB" id="A0A9N8PWN4"/>
<name>A0A9N8PWN4_9PEZI</name>
<comment type="caution">
    <text evidence="1">The sequence shown here is derived from an EMBL/GenBank/DDBJ whole genome shotgun (WGS) entry which is preliminary data.</text>
</comment>
<reference evidence="1" key="1">
    <citation type="submission" date="2020-06" db="EMBL/GenBank/DDBJ databases">
        <authorList>
            <person name="Onetto C."/>
        </authorList>
    </citation>
    <scope>NUCLEOTIDE SEQUENCE</scope>
</reference>
<protein>
    <submittedName>
        <fullName evidence="1">Uncharacterized protein</fullName>
    </submittedName>
</protein>
<gene>
    <name evidence="1" type="ORF">AWRI4620_LOCUS8395</name>
</gene>
<dbReference type="OrthoDB" id="3824517at2759"/>
<organism evidence="1 2">
    <name type="scientific">Aureobasidium uvarum</name>
    <dbReference type="NCBI Taxonomy" id="2773716"/>
    <lineage>
        <taxon>Eukaryota</taxon>
        <taxon>Fungi</taxon>
        <taxon>Dikarya</taxon>
        <taxon>Ascomycota</taxon>
        <taxon>Pezizomycotina</taxon>
        <taxon>Dothideomycetes</taxon>
        <taxon>Dothideomycetidae</taxon>
        <taxon>Dothideales</taxon>
        <taxon>Saccotheciaceae</taxon>
        <taxon>Aureobasidium</taxon>
    </lineage>
</organism>